<keyword evidence="3" id="KW-1185">Reference proteome</keyword>
<accession>A0ABU8IJX0</accession>
<keyword evidence="2" id="KW-0378">Hydrolase</keyword>
<dbReference type="CDD" id="cd01745">
    <property type="entry name" value="GATase1_2"/>
    <property type="match status" value="1"/>
</dbReference>
<dbReference type="InterPro" id="IPR044668">
    <property type="entry name" value="PuuD-like"/>
</dbReference>
<dbReference type="SUPFAM" id="SSF52317">
    <property type="entry name" value="Class I glutamine amidotransferase-like"/>
    <property type="match status" value="1"/>
</dbReference>
<sequence>MGDETHDRPLVGVVCDRFFAGEHDLHSAKHSYVRALMSGANVSPVLIPATRDVDAFDAYLDAVSGLLFPGGASNVEAHRYRGQASADMLVDPDRDHTALALMQAAASRGMPVLAICRGFQEMNVAFGGTLHTDIHACGHSEDHLEDPSEDLHTRYRYRHDVELAPTGMLATLAHAQRVRVNSLHRQGVAKLAPRLVVEARASDGLIEAYRLDGHPFALGVQWHPEVMLEDDALSRAMFAAFGSHCRRHRRANTTRDTTRSRTSKGVEPCQQTAST</sequence>
<feature type="region of interest" description="Disordered" evidence="1">
    <location>
        <begin position="248"/>
        <end position="275"/>
    </location>
</feature>
<evidence type="ECO:0000313" key="3">
    <source>
        <dbReference type="Proteomes" id="UP001386437"/>
    </source>
</evidence>
<reference evidence="2 3" key="1">
    <citation type="journal article" date="2022" name="Arch. Microbiol.">
        <title>Paraburkholderia bengalensis sp. nov. isolated from roots of Oryza sativa, IR64.</title>
        <authorList>
            <person name="Nag P."/>
            <person name="Mondal N."/>
            <person name="Sarkar J."/>
            <person name="Das S."/>
        </authorList>
    </citation>
    <scope>NUCLEOTIDE SEQUENCE [LARGE SCALE GENOMIC DNA]</scope>
    <source>
        <strain evidence="2 3">IR64_4_BI</strain>
    </source>
</reference>
<dbReference type="EMBL" id="JACFYJ010000001">
    <property type="protein sequence ID" value="MEI5995786.1"/>
    <property type="molecule type" value="Genomic_DNA"/>
</dbReference>
<evidence type="ECO:0000256" key="1">
    <source>
        <dbReference type="SAM" id="MobiDB-lite"/>
    </source>
</evidence>
<dbReference type="InterPro" id="IPR029062">
    <property type="entry name" value="Class_I_gatase-like"/>
</dbReference>
<comment type="caution">
    <text evidence="2">The sequence shown here is derived from an EMBL/GenBank/DDBJ whole genome shotgun (WGS) entry which is preliminary data.</text>
</comment>
<dbReference type="InterPro" id="IPR011697">
    <property type="entry name" value="Peptidase_C26"/>
</dbReference>
<dbReference type="PANTHER" id="PTHR43235:SF1">
    <property type="entry name" value="GLUTAMINE AMIDOTRANSFERASE PB2B2.05-RELATED"/>
    <property type="match status" value="1"/>
</dbReference>
<proteinExistence type="predicted"/>
<organism evidence="2 3">
    <name type="scientific">Paraburkholderia bengalensis</name>
    <dbReference type="NCBI Taxonomy" id="2747562"/>
    <lineage>
        <taxon>Bacteria</taxon>
        <taxon>Pseudomonadati</taxon>
        <taxon>Pseudomonadota</taxon>
        <taxon>Betaproteobacteria</taxon>
        <taxon>Burkholderiales</taxon>
        <taxon>Burkholderiaceae</taxon>
        <taxon>Paraburkholderia</taxon>
    </lineage>
</organism>
<dbReference type="PROSITE" id="PS51273">
    <property type="entry name" value="GATASE_TYPE_1"/>
    <property type="match status" value="1"/>
</dbReference>
<dbReference type="Gene3D" id="3.40.50.880">
    <property type="match status" value="1"/>
</dbReference>
<protein>
    <submittedName>
        <fullName evidence="2">Gamma-glutamyl-gamma-aminobutyrate hydrolase family protein</fullName>
    </submittedName>
</protein>
<dbReference type="Pfam" id="PF07722">
    <property type="entry name" value="Peptidase_C26"/>
    <property type="match status" value="1"/>
</dbReference>
<evidence type="ECO:0000313" key="2">
    <source>
        <dbReference type="EMBL" id="MEI5995786.1"/>
    </source>
</evidence>
<gene>
    <name evidence="2" type="ORF">H3V53_00715</name>
</gene>
<dbReference type="PANTHER" id="PTHR43235">
    <property type="entry name" value="GLUTAMINE AMIDOTRANSFERASE PB2B2.05-RELATED"/>
    <property type="match status" value="1"/>
</dbReference>
<name>A0ABU8IJX0_9BURK</name>
<dbReference type="GO" id="GO:0016787">
    <property type="term" value="F:hydrolase activity"/>
    <property type="evidence" value="ECO:0007669"/>
    <property type="project" value="UniProtKB-KW"/>
</dbReference>
<dbReference type="Proteomes" id="UP001386437">
    <property type="component" value="Unassembled WGS sequence"/>
</dbReference>